<proteinExistence type="predicted"/>
<organism evidence="3 4">
    <name type="scientific">Gramella jeungdoensis</name>
    <dbReference type="NCBI Taxonomy" id="708091"/>
    <lineage>
        <taxon>Bacteria</taxon>
        <taxon>Pseudomonadati</taxon>
        <taxon>Bacteroidota</taxon>
        <taxon>Flavobacteriia</taxon>
        <taxon>Flavobacteriales</taxon>
        <taxon>Flavobacteriaceae</taxon>
        <taxon>Christiangramia</taxon>
    </lineage>
</organism>
<dbReference type="InterPro" id="IPR002201">
    <property type="entry name" value="Glyco_trans_9"/>
</dbReference>
<dbReference type="RefSeq" id="WP_252112867.1">
    <property type="nucleotide sequence ID" value="NZ_JAMSCK010000003.1"/>
</dbReference>
<dbReference type="PANTHER" id="PTHR30160">
    <property type="entry name" value="TETRAACYLDISACCHARIDE 4'-KINASE-RELATED"/>
    <property type="match status" value="1"/>
</dbReference>
<reference evidence="3" key="1">
    <citation type="submission" date="2022-06" db="EMBL/GenBank/DDBJ databases">
        <title>Gramella sediminis sp. nov., isolated from deep-sea sediment of the Indian Ocean.</title>
        <authorList>
            <person name="Yang L."/>
        </authorList>
    </citation>
    <scope>NUCLEOTIDE SEQUENCE</scope>
    <source>
        <strain evidence="3">HMD3159</strain>
    </source>
</reference>
<gene>
    <name evidence="3" type="ORF">NE848_09535</name>
</gene>
<accession>A0ABT0Z3A9</accession>
<dbReference type="Proteomes" id="UP001155077">
    <property type="component" value="Unassembled WGS sequence"/>
</dbReference>
<evidence type="ECO:0000256" key="2">
    <source>
        <dbReference type="ARBA" id="ARBA00022679"/>
    </source>
</evidence>
<dbReference type="Pfam" id="PF01075">
    <property type="entry name" value="Glyco_transf_9"/>
    <property type="match status" value="1"/>
</dbReference>
<protein>
    <submittedName>
        <fullName evidence="3">Glycosyltransferase family 9 protein</fullName>
    </submittedName>
</protein>
<dbReference type="PANTHER" id="PTHR30160:SF22">
    <property type="entry name" value="LIPOPOLYSACCHARIDE CORE BIOSYNTHESIS PROTEIN"/>
    <property type="match status" value="1"/>
</dbReference>
<name>A0ABT0Z3A9_9FLAO</name>
<sequence length="357" mass="40136">MDGSENSLAQKSGKGPHILVIRLSAMGDVAMMVPVLSVLVHTYPNITVTVLTRGFFTPLFSHLPNVRIYEADVKGVHSGVMGLGTLARELRDEEIDMVADLHDVLRSNILKSVFYLYGIPCKQIDKGRSEKKALTRENNKEFKPLKSTHQRYADVFRELGFPLNLSDYIPPQKRKLIPKIYEVIGKDSRKWLGIAPFAQHMSKCYPEDLMEKVIAELASKGKTKIILFGGGDAEREQLEIWEQKYDNCICVVGKLRFTEELSLISNLDAMLSMDSGNAHLAAIYGVPVVSLWGVTHPYTGFKALNQPMENCILPDLERYPKIPTSVYGNKVPEGYEDVMRSIPPEMVLLKINEILNN</sequence>
<dbReference type="Gene3D" id="3.40.50.2000">
    <property type="entry name" value="Glycogen Phosphorylase B"/>
    <property type="match status" value="2"/>
</dbReference>
<dbReference type="InterPro" id="IPR051199">
    <property type="entry name" value="LPS_LOS_Heptosyltrfase"/>
</dbReference>
<dbReference type="EMBL" id="JAMSCK010000003">
    <property type="protein sequence ID" value="MCM8569622.1"/>
    <property type="molecule type" value="Genomic_DNA"/>
</dbReference>
<keyword evidence="1" id="KW-0328">Glycosyltransferase</keyword>
<keyword evidence="4" id="KW-1185">Reference proteome</keyword>
<evidence type="ECO:0000256" key="1">
    <source>
        <dbReference type="ARBA" id="ARBA00022676"/>
    </source>
</evidence>
<comment type="caution">
    <text evidence="3">The sequence shown here is derived from an EMBL/GenBank/DDBJ whole genome shotgun (WGS) entry which is preliminary data.</text>
</comment>
<keyword evidence="2" id="KW-0808">Transferase</keyword>
<dbReference type="SUPFAM" id="SSF53756">
    <property type="entry name" value="UDP-Glycosyltransferase/glycogen phosphorylase"/>
    <property type="match status" value="1"/>
</dbReference>
<dbReference type="CDD" id="cd03789">
    <property type="entry name" value="GT9_LPS_heptosyltransferase"/>
    <property type="match status" value="1"/>
</dbReference>
<evidence type="ECO:0000313" key="4">
    <source>
        <dbReference type="Proteomes" id="UP001155077"/>
    </source>
</evidence>
<evidence type="ECO:0000313" key="3">
    <source>
        <dbReference type="EMBL" id="MCM8569622.1"/>
    </source>
</evidence>